<keyword evidence="2" id="KW-1185">Reference proteome</keyword>
<dbReference type="AlphaFoldDB" id="A0A3L8Q229"/>
<protein>
    <submittedName>
        <fullName evidence="1">Uncharacterized protein</fullName>
    </submittedName>
</protein>
<gene>
    <name evidence="1" type="ORF">D5018_00565</name>
</gene>
<reference evidence="1 2" key="1">
    <citation type="submission" date="2018-09" db="EMBL/GenBank/DDBJ databases">
        <title>Phylogeny of the Shewanellaceae, and recommendation for two new genera, Pseudoshewanella and Parashewanella.</title>
        <authorList>
            <person name="Wang G."/>
        </authorList>
    </citation>
    <scope>NUCLEOTIDE SEQUENCE [LARGE SCALE GENOMIC DNA]</scope>
    <source>
        <strain evidence="1 2">C51</strain>
    </source>
</reference>
<sequence length="125" mass="14370">MSISTTDIRATDQVVKEQSELIAMETLPSMSNTTDILFISWGGTTHKVSIKVDATVAEAVSEFLKVFETDSQKYELYCRPFQNDRDKERKMESLNDLPMMSVVYNLPKFSKMLPVIRFFLYPRSA</sequence>
<dbReference type="EMBL" id="QZEI01000001">
    <property type="protein sequence ID" value="RLV61644.1"/>
    <property type="molecule type" value="Genomic_DNA"/>
</dbReference>
<evidence type="ECO:0000313" key="2">
    <source>
        <dbReference type="Proteomes" id="UP000281474"/>
    </source>
</evidence>
<proteinExistence type="predicted"/>
<organism evidence="1 2">
    <name type="scientific">Parashewanella curva</name>
    <dbReference type="NCBI Taxonomy" id="2338552"/>
    <lineage>
        <taxon>Bacteria</taxon>
        <taxon>Pseudomonadati</taxon>
        <taxon>Pseudomonadota</taxon>
        <taxon>Gammaproteobacteria</taxon>
        <taxon>Alteromonadales</taxon>
        <taxon>Shewanellaceae</taxon>
        <taxon>Parashewanella</taxon>
    </lineage>
</organism>
<evidence type="ECO:0000313" key="1">
    <source>
        <dbReference type="EMBL" id="RLV61644.1"/>
    </source>
</evidence>
<dbReference type="Proteomes" id="UP000281474">
    <property type="component" value="Unassembled WGS sequence"/>
</dbReference>
<comment type="caution">
    <text evidence="1">The sequence shown here is derived from an EMBL/GenBank/DDBJ whole genome shotgun (WGS) entry which is preliminary data.</text>
</comment>
<accession>A0A3L8Q229</accession>
<dbReference type="RefSeq" id="WP_121837043.1">
    <property type="nucleotide sequence ID" value="NZ_ML014753.1"/>
</dbReference>
<name>A0A3L8Q229_9GAMM</name>